<protein>
    <submittedName>
        <fullName evidence="2">Acyl carrier protein</fullName>
    </submittedName>
</protein>
<reference evidence="2 3" key="1">
    <citation type="submission" date="2016-11" db="EMBL/GenBank/DDBJ databases">
        <authorList>
            <person name="Jaros S."/>
            <person name="Januszkiewicz K."/>
            <person name="Wedrychowicz H."/>
        </authorList>
    </citation>
    <scope>NUCLEOTIDE SEQUENCE [LARGE SCALE GENOMIC DNA]</scope>
    <source>
        <strain evidence="2 3">CGMCC 4.2025</strain>
    </source>
</reference>
<feature type="domain" description="Carrier" evidence="1">
    <location>
        <begin position="1"/>
        <end position="80"/>
    </location>
</feature>
<dbReference type="Pfam" id="PF00550">
    <property type="entry name" value="PP-binding"/>
    <property type="match status" value="1"/>
</dbReference>
<dbReference type="InterPro" id="IPR036736">
    <property type="entry name" value="ACP-like_sf"/>
</dbReference>
<evidence type="ECO:0000313" key="2">
    <source>
        <dbReference type="EMBL" id="SHN18579.1"/>
    </source>
</evidence>
<dbReference type="Gene3D" id="1.10.1200.10">
    <property type="entry name" value="ACP-like"/>
    <property type="match status" value="1"/>
</dbReference>
<dbReference type="STRING" id="310782.SAMN05216499_12473"/>
<sequence length="90" mass="9542">MFETIRDAVKTALTEMDYDVSELTDTTVLGPAGLDLESLAVAELAVRIEDDFGVKFADEELPGMADLTLDEFASLVVERMGTTSAAGPAA</sequence>
<dbReference type="AlphaFoldDB" id="A0A1M7PNA2"/>
<proteinExistence type="predicted"/>
<name>A0A1M7PNA2_9ACTN</name>
<dbReference type="SUPFAM" id="SSF47336">
    <property type="entry name" value="ACP-like"/>
    <property type="match status" value="1"/>
</dbReference>
<evidence type="ECO:0000259" key="1">
    <source>
        <dbReference type="PROSITE" id="PS50075"/>
    </source>
</evidence>
<dbReference type="PROSITE" id="PS50075">
    <property type="entry name" value="CARRIER"/>
    <property type="match status" value="1"/>
</dbReference>
<evidence type="ECO:0000313" key="3">
    <source>
        <dbReference type="Proteomes" id="UP000184111"/>
    </source>
</evidence>
<dbReference type="RefSeq" id="WP_073501797.1">
    <property type="nucleotide sequence ID" value="NZ_FRBI01000024.1"/>
</dbReference>
<accession>A0A1M7PNA2</accession>
<dbReference type="EMBL" id="FRBI01000024">
    <property type="protein sequence ID" value="SHN18579.1"/>
    <property type="molecule type" value="Genomic_DNA"/>
</dbReference>
<dbReference type="InterPro" id="IPR009081">
    <property type="entry name" value="PP-bd_ACP"/>
</dbReference>
<gene>
    <name evidence="2" type="ORF">SAMN05216499_12473</name>
</gene>
<organism evidence="2 3">
    <name type="scientific">Actinacidiphila paucisporea</name>
    <dbReference type="NCBI Taxonomy" id="310782"/>
    <lineage>
        <taxon>Bacteria</taxon>
        <taxon>Bacillati</taxon>
        <taxon>Actinomycetota</taxon>
        <taxon>Actinomycetes</taxon>
        <taxon>Kitasatosporales</taxon>
        <taxon>Streptomycetaceae</taxon>
        <taxon>Actinacidiphila</taxon>
    </lineage>
</organism>
<keyword evidence="3" id="KW-1185">Reference proteome</keyword>
<dbReference type="Proteomes" id="UP000184111">
    <property type="component" value="Unassembled WGS sequence"/>
</dbReference>